<dbReference type="SUPFAM" id="SSF52540">
    <property type="entry name" value="P-loop containing nucleoside triphosphate hydrolases"/>
    <property type="match status" value="1"/>
</dbReference>
<sequence length="255" mass="28930">MIADIPETFRETGRFFLRANDAPITQFQVLGERGTGTNMVRKVIDKNIKIERTEGLGWKHAVPHMAAVPPGCLVICVVRNAVSWALSMHKRPWHSHPDLQAMEFSEFIRTPWRGIVDRAADFEELHPEMVPYVAGTELQYDRHPITGRPFENLFALRNVKQQAMLGMLNRGVNVLLVKAELAQVDQNGFAAWMIEELGLPLEGLRIKPVQRRLGNRFNRAIPVETPADMSGEDHAFMMDQLDLETEAALGYDYSL</sequence>
<gene>
    <name evidence="1" type="ORF">NOI20_02180</name>
</gene>
<dbReference type="AlphaFoldDB" id="A0AAJ1X4A2"/>
<dbReference type="InterPro" id="IPR027417">
    <property type="entry name" value="P-loop_NTPase"/>
</dbReference>
<proteinExistence type="predicted"/>
<keyword evidence="2" id="KW-1185">Reference proteome</keyword>
<accession>A0AAJ1X4A2</accession>
<dbReference type="RefSeq" id="WP_317624524.1">
    <property type="nucleotide sequence ID" value="NZ_JANFFA010000001.1"/>
</dbReference>
<evidence type="ECO:0000313" key="2">
    <source>
        <dbReference type="Proteomes" id="UP001227162"/>
    </source>
</evidence>
<reference evidence="1" key="2">
    <citation type="submission" date="2023-04" db="EMBL/GenBank/DDBJ databases">
        <title>'Rhodoalgimonas zhirmunskyi' gen. nov., isolated from a red alga.</title>
        <authorList>
            <person name="Nedashkovskaya O.I."/>
            <person name="Otstavnykh N.Y."/>
            <person name="Bystritskaya E.P."/>
            <person name="Balabanova L.A."/>
            <person name="Isaeva M.P."/>
        </authorList>
    </citation>
    <scope>NUCLEOTIDE SEQUENCE</scope>
    <source>
        <strain evidence="1">10Alg 79</strain>
    </source>
</reference>
<comment type="caution">
    <text evidence="1">The sequence shown here is derived from an EMBL/GenBank/DDBJ whole genome shotgun (WGS) entry which is preliminary data.</text>
</comment>
<dbReference type="Proteomes" id="UP001227162">
    <property type="component" value="Unassembled WGS sequence"/>
</dbReference>
<organism evidence="1 2">
    <name type="scientific">Rhodalgimonas zhirmunskyi</name>
    <dbReference type="NCBI Taxonomy" id="2964767"/>
    <lineage>
        <taxon>Bacteria</taxon>
        <taxon>Pseudomonadati</taxon>
        <taxon>Pseudomonadota</taxon>
        <taxon>Alphaproteobacteria</taxon>
        <taxon>Rhodobacterales</taxon>
        <taxon>Roseobacteraceae</taxon>
        <taxon>Rhodalgimonas</taxon>
    </lineage>
</organism>
<dbReference type="Gene3D" id="3.40.50.300">
    <property type="entry name" value="P-loop containing nucleotide triphosphate hydrolases"/>
    <property type="match status" value="1"/>
</dbReference>
<dbReference type="EMBL" id="JANFFA010000001">
    <property type="protein sequence ID" value="MDQ2092914.1"/>
    <property type="molecule type" value="Genomic_DNA"/>
</dbReference>
<name>A0AAJ1X4A2_9RHOB</name>
<evidence type="ECO:0000313" key="1">
    <source>
        <dbReference type="EMBL" id="MDQ2092914.1"/>
    </source>
</evidence>
<reference evidence="1" key="1">
    <citation type="submission" date="2022-07" db="EMBL/GenBank/DDBJ databases">
        <authorList>
            <person name="Otstavnykh N."/>
            <person name="Isaeva M."/>
            <person name="Bystritskaya E."/>
        </authorList>
    </citation>
    <scope>NUCLEOTIDE SEQUENCE</scope>
    <source>
        <strain evidence="1">10Alg 79</strain>
    </source>
</reference>
<protein>
    <submittedName>
        <fullName evidence="1">Uncharacterized protein</fullName>
    </submittedName>
</protein>